<comment type="caution">
    <text evidence="1">The sequence shown here is derived from an EMBL/GenBank/DDBJ whole genome shotgun (WGS) entry which is preliminary data.</text>
</comment>
<sequence>MSLKDSMIRGLAMYGATSLAQSGHANSQMILDIINDTDKNAR</sequence>
<organism evidence="1 2">
    <name type="scientific">Bifidobacterium longum subsp. suis</name>
    <dbReference type="NCBI Taxonomy" id="1695"/>
    <lineage>
        <taxon>Bacteria</taxon>
        <taxon>Bacillati</taxon>
        <taxon>Actinomycetota</taxon>
        <taxon>Actinomycetes</taxon>
        <taxon>Bifidobacteriales</taxon>
        <taxon>Bifidobacteriaceae</taxon>
        <taxon>Bifidobacterium</taxon>
    </lineage>
</organism>
<evidence type="ECO:0000313" key="1">
    <source>
        <dbReference type="EMBL" id="KFI70011.1"/>
    </source>
</evidence>
<dbReference type="AlphaFoldDB" id="A0A087BG61"/>
<gene>
    <name evidence="1" type="ORF">BLSS_0321</name>
</gene>
<dbReference type="Proteomes" id="UP000029024">
    <property type="component" value="Unassembled WGS sequence"/>
</dbReference>
<protein>
    <submittedName>
        <fullName evidence="1">Uncharacterized protein</fullName>
    </submittedName>
</protein>
<reference evidence="1 2" key="1">
    <citation type="submission" date="2014-03" db="EMBL/GenBank/DDBJ databases">
        <title>Genomics of Bifidobacteria.</title>
        <authorList>
            <person name="Ventura M."/>
            <person name="Milani C."/>
            <person name="Lugli G.A."/>
        </authorList>
    </citation>
    <scope>NUCLEOTIDE SEQUENCE [LARGE SCALE GENOMIC DNA]</scope>
    <source>
        <strain evidence="1 2">LMG 21814</strain>
    </source>
</reference>
<evidence type="ECO:0000313" key="2">
    <source>
        <dbReference type="Proteomes" id="UP000029024"/>
    </source>
</evidence>
<proteinExistence type="predicted"/>
<accession>A0A087BG61</accession>
<dbReference type="EMBL" id="JGZA01000015">
    <property type="protein sequence ID" value="KFI70011.1"/>
    <property type="molecule type" value="Genomic_DNA"/>
</dbReference>
<name>A0A087BG61_BIFLN</name>